<evidence type="ECO:0000313" key="1">
    <source>
        <dbReference type="EMBL" id="OXG20669.1"/>
    </source>
</evidence>
<proteinExistence type="predicted"/>
<dbReference type="EMBL" id="AMKT01000044">
    <property type="protein sequence ID" value="OXG20669.1"/>
    <property type="molecule type" value="Genomic_DNA"/>
</dbReference>
<evidence type="ECO:0000313" key="2">
    <source>
        <dbReference type="Proteomes" id="UP000199727"/>
    </source>
</evidence>
<protein>
    <submittedName>
        <fullName evidence="1">Uncharacterized protein</fullName>
    </submittedName>
</protein>
<accession>A0A854QDL0</accession>
<reference evidence="1 2" key="1">
    <citation type="submission" date="2017-06" db="EMBL/GenBank/DDBJ databases">
        <title>Global population genomics of the pathogenic fungus Cryptococcus neoformans var. grubii.</title>
        <authorList>
            <person name="Cuomo C."/>
            <person name="Litvintseva A."/>
            <person name="Chen Y."/>
            <person name="Young S."/>
            <person name="Zeng Q."/>
            <person name="Chapman S."/>
            <person name="Gujja S."/>
            <person name="Saif S."/>
            <person name="Birren B."/>
        </authorList>
    </citation>
    <scope>NUCLEOTIDE SEQUENCE [LARGE SCALE GENOMIC DNA]</scope>
    <source>
        <strain evidence="1 2">Tu259-1</strain>
    </source>
</reference>
<comment type="caution">
    <text evidence="1">The sequence shown here is derived from an EMBL/GenBank/DDBJ whole genome shotgun (WGS) entry which is preliminary data.</text>
</comment>
<dbReference type="AlphaFoldDB" id="A0A854QDL0"/>
<organism evidence="1 2">
    <name type="scientific">Cryptococcus neoformans Tu259-1</name>
    <dbReference type="NCBI Taxonomy" id="1230072"/>
    <lineage>
        <taxon>Eukaryota</taxon>
        <taxon>Fungi</taxon>
        <taxon>Dikarya</taxon>
        <taxon>Basidiomycota</taxon>
        <taxon>Agaricomycotina</taxon>
        <taxon>Tremellomycetes</taxon>
        <taxon>Tremellales</taxon>
        <taxon>Cryptococcaceae</taxon>
        <taxon>Cryptococcus</taxon>
        <taxon>Cryptococcus neoformans species complex</taxon>
    </lineage>
</organism>
<gene>
    <name evidence="1" type="ORF">C361_03643</name>
</gene>
<dbReference type="Proteomes" id="UP000199727">
    <property type="component" value="Unassembled WGS sequence"/>
</dbReference>
<name>A0A854QDL0_CRYNE</name>
<sequence>MLHTYDRLSGEHAALCINGKIRRLSITPVVGRSYKKRKRYTPACLECADRPAATSYVRK</sequence>